<organism evidence="1 2">
    <name type="scientific">Fusicatenibacter faecihominis</name>
    <dbReference type="NCBI Taxonomy" id="2881276"/>
    <lineage>
        <taxon>Bacteria</taxon>
        <taxon>Bacillati</taxon>
        <taxon>Bacillota</taxon>
        <taxon>Clostridia</taxon>
        <taxon>Lachnospirales</taxon>
        <taxon>Lachnospiraceae</taxon>
        <taxon>Fusicatenibacter</taxon>
    </lineage>
</organism>
<comment type="caution">
    <text evidence="1">The sequence shown here is derived from an EMBL/GenBank/DDBJ whole genome shotgun (WGS) entry which is preliminary data.</text>
</comment>
<gene>
    <name evidence="1" type="ORF">LKD71_15375</name>
</gene>
<dbReference type="RefSeq" id="WP_178047217.1">
    <property type="nucleotide sequence ID" value="NZ_JAJEPR010000040.1"/>
</dbReference>
<proteinExistence type="predicted"/>
<dbReference type="EMBL" id="JAJEPR010000040">
    <property type="protein sequence ID" value="MCC2191157.1"/>
    <property type="molecule type" value="Genomic_DNA"/>
</dbReference>
<protein>
    <submittedName>
        <fullName evidence="1">Uncharacterized protein</fullName>
    </submittedName>
</protein>
<keyword evidence="2" id="KW-1185">Reference proteome</keyword>
<dbReference type="AlphaFoldDB" id="A0AAE3J7T0"/>
<dbReference type="Proteomes" id="UP001197875">
    <property type="component" value="Unassembled WGS sequence"/>
</dbReference>
<sequence>MEIKVIPAKLQNHTFYLEEEIRISRRIEEMAEAAFAGDPRGLEILEAIRKLRKSMEIRRDILEDLDGALRDQEVVLEEYVRELWRQNY</sequence>
<accession>A0AAE3J7T0</accession>
<name>A0AAE3J7T0_9FIRM</name>
<reference evidence="1 2" key="1">
    <citation type="submission" date="2021-10" db="EMBL/GenBank/DDBJ databases">
        <title>Anaerobic single-cell dispensing facilitates the cultivation of human gut bacteria.</title>
        <authorList>
            <person name="Afrizal A."/>
        </authorList>
    </citation>
    <scope>NUCLEOTIDE SEQUENCE [LARGE SCALE GENOMIC DNA]</scope>
    <source>
        <strain evidence="1 2">CLA-AA-H277</strain>
    </source>
</reference>
<evidence type="ECO:0000313" key="1">
    <source>
        <dbReference type="EMBL" id="MCC2191157.1"/>
    </source>
</evidence>
<evidence type="ECO:0000313" key="2">
    <source>
        <dbReference type="Proteomes" id="UP001197875"/>
    </source>
</evidence>